<dbReference type="AlphaFoldDB" id="A0AAE3AW39"/>
<name>A0AAE3AW39_9FIRM</name>
<feature type="compositionally biased region" description="Low complexity" evidence="1">
    <location>
        <begin position="170"/>
        <end position="181"/>
    </location>
</feature>
<feature type="region of interest" description="Disordered" evidence="1">
    <location>
        <begin position="157"/>
        <end position="187"/>
    </location>
</feature>
<dbReference type="Proteomes" id="UP001199355">
    <property type="component" value="Unassembled WGS sequence"/>
</dbReference>
<gene>
    <name evidence="2" type="ORF">LKD45_01700</name>
</gene>
<reference evidence="2 3" key="1">
    <citation type="submission" date="2021-10" db="EMBL/GenBank/DDBJ databases">
        <title>Anaerobic single-cell dispensing facilitates the cultivation of human gut bacteria.</title>
        <authorList>
            <person name="Afrizal A."/>
        </authorList>
    </citation>
    <scope>NUCLEOTIDE SEQUENCE [LARGE SCALE GENOMIC DNA]</scope>
    <source>
        <strain evidence="2 3">CLA-AA-H244</strain>
    </source>
</reference>
<protein>
    <submittedName>
        <fullName evidence="2">Uncharacterized protein</fullName>
    </submittedName>
</protein>
<comment type="caution">
    <text evidence="2">The sequence shown here is derived from an EMBL/GenBank/DDBJ whole genome shotgun (WGS) entry which is preliminary data.</text>
</comment>
<keyword evidence="3" id="KW-1185">Reference proteome</keyword>
<accession>A0AAE3AW39</accession>
<dbReference type="EMBL" id="JAJEQF010000002">
    <property type="protein sequence ID" value="MCC2166422.1"/>
    <property type="molecule type" value="Genomic_DNA"/>
</dbReference>
<evidence type="ECO:0000313" key="3">
    <source>
        <dbReference type="Proteomes" id="UP001199355"/>
    </source>
</evidence>
<dbReference type="RefSeq" id="WP_308727565.1">
    <property type="nucleotide sequence ID" value="NZ_JAJEQF010000002.1"/>
</dbReference>
<evidence type="ECO:0000256" key="1">
    <source>
        <dbReference type="SAM" id="MobiDB-lite"/>
    </source>
</evidence>
<proteinExistence type="predicted"/>
<feature type="compositionally biased region" description="Polar residues" evidence="1">
    <location>
        <begin position="157"/>
        <end position="169"/>
    </location>
</feature>
<organism evidence="2 3">
    <name type="scientific">Gallintestinimicrobium propionicum</name>
    <dbReference type="NCBI Taxonomy" id="2981770"/>
    <lineage>
        <taxon>Bacteria</taxon>
        <taxon>Bacillati</taxon>
        <taxon>Bacillota</taxon>
        <taxon>Clostridia</taxon>
        <taxon>Lachnospirales</taxon>
        <taxon>Lachnospiraceae</taxon>
        <taxon>Gallintestinimicrobium</taxon>
    </lineage>
</organism>
<sequence>MNVCENEAVIAFDTLYTQNHIQILKILLPYFDPYGQNHLAVWIKYLELRYTLEYVSRHPSPPYKNQTSGTSSPDFAVLFEQIKNFCSPREKALFGELLNLQKNLELFEEMKGMMQLFETLRESVHDADADTAADADCSGTNPDAGYTKAAARAGSETDTAAGQATSAFDSASASLTETTTSPGNFDPMTFLKGMLSPEQQEMFEAFRDGL</sequence>
<evidence type="ECO:0000313" key="2">
    <source>
        <dbReference type="EMBL" id="MCC2166422.1"/>
    </source>
</evidence>